<evidence type="ECO:0000256" key="16">
    <source>
        <dbReference type="HAMAP-Rule" id="MF_00037"/>
    </source>
</evidence>
<dbReference type="InterPro" id="IPR036635">
    <property type="entry name" value="MurB_C_sf"/>
</dbReference>
<evidence type="ECO:0000256" key="11">
    <source>
        <dbReference type="ARBA" id="ARBA00022984"/>
    </source>
</evidence>
<keyword evidence="8 16" id="KW-0274">FAD</keyword>
<keyword evidence="9 16" id="KW-0521">NADP</keyword>
<dbReference type="InterPro" id="IPR016169">
    <property type="entry name" value="FAD-bd_PCMH_sub2"/>
</dbReference>
<dbReference type="InterPro" id="IPR016167">
    <property type="entry name" value="FAD-bd_PCMH_sub1"/>
</dbReference>
<organism evidence="18 19">
    <name type="scientific">Desulfuribacillus alkaliarsenatis</name>
    <dbReference type="NCBI Taxonomy" id="766136"/>
    <lineage>
        <taxon>Bacteria</taxon>
        <taxon>Bacillati</taxon>
        <taxon>Bacillota</taxon>
        <taxon>Desulfuribacillia</taxon>
        <taxon>Desulfuribacillales</taxon>
        <taxon>Desulfuribacillaceae</taxon>
        <taxon>Desulfuribacillus</taxon>
    </lineage>
</organism>
<keyword evidence="6 16" id="KW-0132">Cell division</keyword>
<protein>
    <recommendedName>
        <fullName evidence="16">UDP-N-acetylenolpyruvoylglucosamine reductase</fullName>
        <ecNumber evidence="16">1.3.1.98</ecNumber>
    </recommendedName>
    <alternativeName>
        <fullName evidence="16">UDP-N-acetylmuramate dehydrogenase</fullName>
    </alternativeName>
</protein>
<keyword evidence="5 16" id="KW-0963">Cytoplasm</keyword>
<dbReference type="InterPro" id="IPR011601">
    <property type="entry name" value="MurB_C"/>
</dbReference>
<feature type="active site" description="Proton donor" evidence="16">
    <location>
        <position position="270"/>
    </location>
</feature>
<comment type="similarity">
    <text evidence="16">Belongs to the MurB family.</text>
</comment>
<dbReference type="AlphaFoldDB" id="A0A1E5G1I5"/>
<dbReference type="Pfam" id="PF02873">
    <property type="entry name" value="MurB_C"/>
    <property type="match status" value="1"/>
</dbReference>
<dbReference type="GO" id="GO:0009252">
    <property type="term" value="P:peptidoglycan biosynthetic process"/>
    <property type="evidence" value="ECO:0007669"/>
    <property type="project" value="UniProtKB-UniRule"/>
</dbReference>
<dbReference type="InterPro" id="IPR003170">
    <property type="entry name" value="MurB"/>
</dbReference>
<evidence type="ECO:0000256" key="7">
    <source>
        <dbReference type="ARBA" id="ARBA00022630"/>
    </source>
</evidence>
<proteinExistence type="inferred from homology"/>
<keyword evidence="13 16" id="KW-0131">Cell cycle</keyword>
<dbReference type="Gene3D" id="3.90.78.10">
    <property type="entry name" value="UDP-N-acetylenolpyruvoylglucosamine reductase, C-terminal domain"/>
    <property type="match status" value="1"/>
</dbReference>
<dbReference type="Gene3D" id="3.30.465.10">
    <property type="match status" value="1"/>
</dbReference>
<comment type="caution">
    <text evidence="16">Lacks conserved residue(s) required for the propagation of feature annotation.</text>
</comment>
<evidence type="ECO:0000256" key="10">
    <source>
        <dbReference type="ARBA" id="ARBA00022960"/>
    </source>
</evidence>
<keyword evidence="12 16" id="KW-0560">Oxidoreductase</keyword>
<accession>A0A1E5G1I5</accession>
<dbReference type="GO" id="GO:0008762">
    <property type="term" value="F:UDP-N-acetylmuramate dehydrogenase activity"/>
    <property type="evidence" value="ECO:0007669"/>
    <property type="project" value="UniProtKB-UniRule"/>
</dbReference>
<comment type="catalytic activity">
    <reaction evidence="15 16">
        <text>UDP-N-acetyl-alpha-D-muramate + NADP(+) = UDP-N-acetyl-3-O-(1-carboxyvinyl)-alpha-D-glucosamine + NADPH + H(+)</text>
        <dbReference type="Rhea" id="RHEA:12248"/>
        <dbReference type="ChEBI" id="CHEBI:15378"/>
        <dbReference type="ChEBI" id="CHEBI:57783"/>
        <dbReference type="ChEBI" id="CHEBI:58349"/>
        <dbReference type="ChEBI" id="CHEBI:68483"/>
        <dbReference type="ChEBI" id="CHEBI:70757"/>
        <dbReference type="EC" id="1.3.1.98"/>
    </reaction>
</comment>
<dbReference type="UniPathway" id="UPA00219"/>
<dbReference type="Proteomes" id="UP000094296">
    <property type="component" value="Unassembled WGS sequence"/>
</dbReference>
<comment type="caution">
    <text evidence="18">The sequence shown here is derived from an EMBL/GenBank/DDBJ whole genome shotgun (WGS) entry which is preliminary data.</text>
</comment>
<comment type="function">
    <text evidence="2 16">Cell wall formation.</text>
</comment>
<dbReference type="GO" id="GO:0050660">
    <property type="term" value="F:flavin adenine dinucleotide binding"/>
    <property type="evidence" value="ECO:0007669"/>
    <property type="project" value="InterPro"/>
</dbReference>
<keyword evidence="11 16" id="KW-0573">Peptidoglycan synthesis</keyword>
<dbReference type="Gene3D" id="3.30.43.10">
    <property type="entry name" value="Uridine Diphospho-n-acetylenolpyruvylglucosamine Reductase, domain 2"/>
    <property type="match status" value="1"/>
</dbReference>
<comment type="subcellular location">
    <subcellularLocation>
        <location evidence="3 16">Cytoplasm</location>
    </subcellularLocation>
</comment>
<evidence type="ECO:0000256" key="15">
    <source>
        <dbReference type="ARBA" id="ARBA00048914"/>
    </source>
</evidence>
<evidence type="ECO:0000256" key="13">
    <source>
        <dbReference type="ARBA" id="ARBA00023306"/>
    </source>
</evidence>
<comment type="pathway">
    <text evidence="4 16">Cell wall biogenesis; peptidoglycan biosynthesis.</text>
</comment>
<dbReference type="GO" id="GO:0071555">
    <property type="term" value="P:cell wall organization"/>
    <property type="evidence" value="ECO:0007669"/>
    <property type="project" value="UniProtKB-KW"/>
</dbReference>
<evidence type="ECO:0000256" key="14">
    <source>
        <dbReference type="ARBA" id="ARBA00023316"/>
    </source>
</evidence>
<dbReference type="OrthoDB" id="9804753at2"/>
<dbReference type="NCBIfam" id="TIGR00179">
    <property type="entry name" value="murB"/>
    <property type="match status" value="1"/>
</dbReference>
<dbReference type="EMBL" id="MIJE01000030">
    <property type="protein sequence ID" value="OEF96696.1"/>
    <property type="molecule type" value="Genomic_DNA"/>
</dbReference>
<reference evidence="18 19" key="1">
    <citation type="submission" date="2016-09" db="EMBL/GenBank/DDBJ databases">
        <title>Draft genome sequence for the type strain of Desulfuribacillus alkaliarsenatis AHT28, an obligately anaerobic, sulfidogenic bacterium isolated from Russian soda lake sediments.</title>
        <authorList>
            <person name="Abin C.A."/>
            <person name="Hollibaugh J.T."/>
        </authorList>
    </citation>
    <scope>NUCLEOTIDE SEQUENCE [LARGE SCALE GENOMIC DNA]</scope>
    <source>
        <strain evidence="18 19">AHT28</strain>
    </source>
</reference>
<feature type="active site" evidence="16">
    <location>
        <position position="342"/>
    </location>
</feature>
<dbReference type="GO" id="GO:0008360">
    <property type="term" value="P:regulation of cell shape"/>
    <property type="evidence" value="ECO:0007669"/>
    <property type="project" value="UniProtKB-KW"/>
</dbReference>
<keyword evidence="7 16" id="KW-0285">Flavoprotein</keyword>
<dbReference type="InterPro" id="IPR036318">
    <property type="entry name" value="FAD-bd_PCMH-like_sf"/>
</dbReference>
<dbReference type="GO" id="GO:0005829">
    <property type="term" value="C:cytosol"/>
    <property type="evidence" value="ECO:0007669"/>
    <property type="project" value="TreeGrafter"/>
</dbReference>
<keyword evidence="14 16" id="KW-0961">Cell wall biogenesis/degradation</keyword>
<dbReference type="PANTHER" id="PTHR21071:SF4">
    <property type="entry name" value="UDP-N-ACETYLENOLPYRUVOYLGLUCOSAMINE REDUCTASE"/>
    <property type="match status" value="1"/>
</dbReference>
<evidence type="ECO:0000256" key="6">
    <source>
        <dbReference type="ARBA" id="ARBA00022618"/>
    </source>
</evidence>
<dbReference type="EC" id="1.3.1.98" evidence="16"/>
<evidence type="ECO:0000259" key="17">
    <source>
        <dbReference type="Pfam" id="PF02873"/>
    </source>
</evidence>
<name>A0A1E5G1I5_9FIRM</name>
<evidence type="ECO:0000313" key="18">
    <source>
        <dbReference type="EMBL" id="OEF96696.1"/>
    </source>
</evidence>
<evidence type="ECO:0000256" key="9">
    <source>
        <dbReference type="ARBA" id="ARBA00022857"/>
    </source>
</evidence>
<evidence type="ECO:0000256" key="4">
    <source>
        <dbReference type="ARBA" id="ARBA00004752"/>
    </source>
</evidence>
<evidence type="ECO:0000256" key="1">
    <source>
        <dbReference type="ARBA" id="ARBA00001974"/>
    </source>
</evidence>
<evidence type="ECO:0000256" key="8">
    <source>
        <dbReference type="ARBA" id="ARBA00022827"/>
    </source>
</evidence>
<evidence type="ECO:0000313" key="19">
    <source>
        <dbReference type="Proteomes" id="UP000094296"/>
    </source>
</evidence>
<gene>
    <name evidence="16" type="primary">murB</name>
    <name evidence="18" type="ORF">BHF68_06370</name>
</gene>
<comment type="cofactor">
    <cofactor evidence="1 16">
        <name>FAD</name>
        <dbReference type="ChEBI" id="CHEBI:57692"/>
    </cofactor>
</comment>
<dbReference type="HAMAP" id="MF_00037">
    <property type="entry name" value="MurB"/>
    <property type="match status" value="1"/>
</dbReference>
<dbReference type="STRING" id="766136.BHF68_06370"/>
<evidence type="ECO:0000256" key="12">
    <source>
        <dbReference type="ARBA" id="ARBA00023002"/>
    </source>
</evidence>
<dbReference type="SUPFAM" id="SSF56176">
    <property type="entry name" value="FAD-binding/transporter-associated domain-like"/>
    <property type="match status" value="1"/>
</dbReference>
<dbReference type="SUPFAM" id="SSF56194">
    <property type="entry name" value="Uridine diphospho-N-Acetylenolpyruvylglucosamine reductase, MurB, C-terminal domain"/>
    <property type="match status" value="1"/>
</dbReference>
<evidence type="ECO:0000256" key="3">
    <source>
        <dbReference type="ARBA" id="ARBA00004496"/>
    </source>
</evidence>
<dbReference type="GO" id="GO:0051301">
    <property type="term" value="P:cell division"/>
    <property type="evidence" value="ECO:0007669"/>
    <property type="project" value="UniProtKB-KW"/>
</dbReference>
<sequence length="348" mass="39448">MLTVKALTFESLCVENEMLARHSSYEIGGSARFYATPETVDELICLLDACKQKGIPCEIFGYGSNILFPDEPYAEKMYISLKRMIDCNIAASGGEAKLFLAAGVPLSFLPLIGVLSDYESMYFTHLLPGTIGAGIYINAKCYEYQMSELLNRIYYIDIAKDSSSIQSIAVEDCSFAYKESIFQKRPWIIIGADFLVPNLTRERYLIIQNLLQLYKQPYTDITSLANFYKHFQAITEDISKEHKVVLPKRFQEIDEDRSSKRHFSYPSCGSVFKNNYKFGRPMGVVVDELGLKGKEYGGAMISPYHGNFIINHKQAKAADVIYLIKFVQEQVNNKHGFIPEPEVIIISE</sequence>
<evidence type="ECO:0000256" key="5">
    <source>
        <dbReference type="ARBA" id="ARBA00022490"/>
    </source>
</evidence>
<dbReference type="PANTHER" id="PTHR21071">
    <property type="entry name" value="UDP-N-ACETYLENOLPYRUVOYLGLUCOSAMINE REDUCTASE"/>
    <property type="match status" value="1"/>
</dbReference>
<keyword evidence="19" id="KW-1185">Reference proteome</keyword>
<keyword evidence="10 16" id="KW-0133">Cell shape</keyword>
<evidence type="ECO:0000256" key="2">
    <source>
        <dbReference type="ARBA" id="ARBA00003921"/>
    </source>
</evidence>
<feature type="domain" description="UDP-N-acetylenolpyruvoylglucosamine reductase C-terminal" evidence="17">
    <location>
        <begin position="248"/>
        <end position="346"/>
    </location>
</feature>